<comment type="caution">
    <text evidence="10">Lacks conserved residue(s) required for the propagation of feature annotation.</text>
</comment>
<feature type="transmembrane region" description="Helical" evidence="10">
    <location>
        <begin position="36"/>
        <end position="57"/>
    </location>
</feature>
<sequence>MTPEMAINITRLSVAFSFCWPVPASSSRGRVLFMKIVLVVATISGFMLVSLLMYGAYVHFGDLILTSKCVCLTMCVSQFVMQTIICLAKYETLQHVVDELMTYVKQAQQYERDTLCTYIDKCNRFYGGYIAVVYTTLIAFLLGPLVVPVPFPLDAEYPFSVNYTPVYVILYFHQALICFQCAGHTCISLFAALLLFFTVARFECLAMEFEKSRNIDMLIVCIKKQLHLRRYAEDVISCFRFVVFYAIIVSTCGLTFCGIIFLMNLSMTVKLQFVTICMTGLVEMYLFAWPADHIKDMSEKVSRSGYNGKWYEATLEMQKCLLNVLVYQEPVIFSINCVVPEFSLPYYCSYLSNAFSIFTTLRIALDDNSV</sequence>
<keyword evidence="3 10" id="KW-0716">Sensory transduction</keyword>
<comment type="similarity">
    <text evidence="10">Belongs to the insect chemoreceptor superfamily. Heteromeric odorant receptor channel (TC 1.A.69) family.</text>
</comment>
<organism evidence="11 12">
    <name type="scientific">Tetragonisca angustula</name>
    <dbReference type="NCBI Taxonomy" id="166442"/>
    <lineage>
        <taxon>Eukaryota</taxon>
        <taxon>Metazoa</taxon>
        <taxon>Ecdysozoa</taxon>
        <taxon>Arthropoda</taxon>
        <taxon>Hexapoda</taxon>
        <taxon>Insecta</taxon>
        <taxon>Pterygota</taxon>
        <taxon>Neoptera</taxon>
        <taxon>Endopterygota</taxon>
        <taxon>Hymenoptera</taxon>
        <taxon>Apocrita</taxon>
        <taxon>Aculeata</taxon>
        <taxon>Apoidea</taxon>
        <taxon>Anthophila</taxon>
        <taxon>Apidae</taxon>
        <taxon>Tetragonisca</taxon>
    </lineage>
</organism>
<dbReference type="GO" id="GO:0005886">
    <property type="term" value="C:plasma membrane"/>
    <property type="evidence" value="ECO:0007669"/>
    <property type="project" value="UniProtKB-SubCell"/>
</dbReference>
<keyword evidence="2" id="KW-1003">Cell membrane</keyword>
<dbReference type="EMBL" id="JAWNGG020000062">
    <property type="protein sequence ID" value="KAK9304506.1"/>
    <property type="molecule type" value="Genomic_DNA"/>
</dbReference>
<keyword evidence="4 10" id="KW-0812">Transmembrane</keyword>
<evidence type="ECO:0000256" key="9">
    <source>
        <dbReference type="ARBA" id="ARBA00023224"/>
    </source>
</evidence>
<feature type="transmembrane region" description="Helical" evidence="10">
    <location>
        <begin position="171"/>
        <end position="197"/>
    </location>
</feature>
<evidence type="ECO:0000256" key="10">
    <source>
        <dbReference type="RuleBase" id="RU351113"/>
    </source>
</evidence>
<evidence type="ECO:0000256" key="7">
    <source>
        <dbReference type="ARBA" id="ARBA00023136"/>
    </source>
</evidence>
<gene>
    <name evidence="11" type="ORF">QLX08_004136</name>
</gene>
<evidence type="ECO:0000313" key="12">
    <source>
        <dbReference type="Proteomes" id="UP001432146"/>
    </source>
</evidence>
<evidence type="ECO:0000313" key="11">
    <source>
        <dbReference type="EMBL" id="KAK9304506.1"/>
    </source>
</evidence>
<dbReference type="Proteomes" id="UP001432146">
    <property type="component" value="Unassembled WGS sequence"/>
</dbReference>
<keyword evidence="7 10" id="KW-0472">Membrane</keyword>
<reference evidence="11 12" key="1">
    <citation type="submission" date="2024-05" db="EMBL/GenBank/DDBJ databases">
        <title>The nuclear and mitochondrial genome assemblies of Tetragonisca angustula (Apidae: Meliponini), a tiny yet remarkable pollinator in the Neotropics.</title>
        <authorList>
            <person name="Ferrari R."/>
            <person name="Ricardo P.C."/>
            <person name="Dias F.C."/>
            <person name="Araujo N.S."/>
            <person name="Soares D.O."/>
            <person name="Zhou Q.-S."/>
            <person name="Zhu C.-D."/>
            <person name="Coutinho L."/>
            <person name="Airas M.C."/>
            <person name="Batista T.M."/>
        </authorList>
    </citation>
    <scope>NUCLEOTIDE SEQUENCE [LARGE SCALE GENOMIC DNA]</scope>
    <source>
        <strain evidence="11">ASF017062</strain>
        <tissue evidence="11">Abdomen</tissue>
    </source>
</reference>
<feature type="transmembrane region" description="Helical" evidence="10">
    <location>
        <begin position="129"/>
        <end position="151"/>
    </location>
</feature>
<dbReference type="PANTHER" id="PTHR21137">
    <property type="entry name" value="ODORANT RECEPTOR"/>
    <property type="match status" value="1"/>
</dbReference>
<evidence type="ECO:0000256" key="5">
    <source>
        <dbReference type="ARBA" id="ARBA00022725"/>
    </source>
</evidence>
<protein>
    <recommendedName>
        <fullName evidence="10">Odorant receptor</fullName>
    </recommendedName>
</protein>
<keyword evidence="8 10" id="KW-0675">Receptor</keyword>
<keyword evidence="9 10" id="KW-0807">Transducer</keyword>
<feature type="transmembrane region" description="Helical" evidence="10">
    <location>
        <begin position="238"/>
        <end position="263"/>
    </location>
</feature>
<keyword evidence="12" id="KW-1185">Reference proteome</keyword>
<evidence type="ECO:0000256" key="6">
    <source>
        <dbReference type="ARBA" id="ARBA00022989"/>
    </source>
</evidence>
<evidence type="ECO:0000256" key="1">
    <source>
        <dbReference type="ARBA" id="ARBA00004651"/>
    </source>
</evidence>
<evidence type="ECO:0000256" key="8">
    <source>
        <dbReference type="ARBA" id="ARBA00023170"/>
    </source>
</evidence>
<dbReference type="Pfam" id="PF02949">
    <property type="entry name" value="7tm_6"/>
    <property type="match status" value="1"/>
</dbReference>
<dbReference type="PANTHER" id="PTHR21137:SF35">
    <property type="entry name" value="ODORANT RECEPTOR 19A-RELATED"/>
    <property type="match status" value="1"/>
</dbReference>
<dbReference type="GO" id="GO:0004984">
    <property type="term" value="F:olfactory receptor activity"/>
    <property type="evidence" value="ECO:0007669"/>
    <property type="project" value="InterPro"/>
</dbReference>
<comment type="subcellular location">
    <subcellularLocation>
        <location evidence="1 10">Cell membrane</location>
        <topology evidence="1 10">Multi-pass membrane protein</topology>
    </subcellularLocation>
</comment>
<comment type="caution">
    <text evidence="11">The sequence shown here is derived from an EMBL/GenBank/DDBJ whole genome shotgun (WGS) entry which is preliminary data.</text>
</comment>
<evidence type="ECO:0000256" key="2">
    <source>
        <dbReference type="ARBA" id="ARBA00022475"/>
    </source>
</evidence>
<dbReference type="GO" id="GO:0005549">
    <property type="term" value="F:odorant binding"/>
    <property type="evidence" value="ECO:0007669"/>
    <property type="project" value="InterPro"/>
</dbReference>
<dbReference type="AlphaFoldDB" id="A0AAW1A3M1"/>
<feature type="transmembrane region" description="Helical" evidence="10">
    <location>
        <begin position="63"/>
        <end position="88"/>
    </location>
</feature>
<evidence type="ECO:0000256" key="3">
    <source>
        <dbReference type="ARBA" id="ARBA00022606"/>
    </source>
</evidence>
<accession>A0AAW1A3M1</accession>
<proteinExistence type="inferred from homology"/>
<dbReference type="InterPro" id="IPR004117">
    <property type="entry name" value="7tm6_olfct_rcpt"/>
</dbReference>
<keyword evidence="6 10" id="KW-1133">Transmembrane helix</keyword>
<dbReference type="GO" id="GO:0007165">
    <property type="term" value="P:signal transduction"/>
    <property type="evidence" value="ECO:0007669"/>
    <property type="project" value="UniProtKB-KW"/>
</dbReference>
<keyword evidence="5 10" id="KW-0552">Olfaction</keyword>
<name>A0AAW1A3M1_9HYME</name>
<evidence type="ECO:0000256" key="4">
    <source>
        <dbReference type="ARBA" id="ARBA00022692"/>
    </source>
</evidence>